<gene>
    <name evidence="2" type="ORF">BB347_05845</name>
    <name evidence="3" type="ORF">SAMN05421809_2249</name>
</gene>
<feature type="compositionally biased region" description="Basic and acidic residues" evidence="1">
    <location>
        <begin position="241"/>
        <end position="251"/>
    </location>
</feature>
<evidence type="ECO:0000313" key="3">
    <source>
        <dbReference type="EMBL" id="SIR79470.1"/>
    </source>
</evidence>
<reference evidence="2 5" key="1">
    <citation type="submission" date="2017-01" db="EMBL/GenBank/DDBJ databases">
        <title>Complete genome sequence of Haloterrigena daqingensis type strain (JX313T).</title>
        <authorList>
            <person name="Shuang W."/>
        </authorList>
    </citation>
    <scope>NUCLEOTIDE SEQUENCE [LARGE SCALE GENOMIC DNA]</scope>
    <source>
        <strain evidence="2 5">JX313</strain>
    </source>
</reference>
<evidence type="ECO:0000313" key="5">
    <source>
        <dbReference type="Proteomes" id="UP000187321"/>
    </source>
</evidence>
<accession>A0A1N7DUI1</accession>
<dbReference type="AlphaFoldDB" id="A0A1N7DUI1"/>
<dbReference type="InterPro" id="IPR042099">
    <property type="entry name" value="ANL_N_sf"/>
</dbReference>
<protein>
    <recommendedName>
        <fullName evidence="6">Acetyl-CoA synthetase</fullName>
    </recommendedName>
</protein>
<dbReference type="OrthoDB" id="205088at2157"/>
<keyword evidence="4" id="KW-1185">Reference proteome</keyword>
<sequence>MNAATVDELLTRDRRDDRTALEDATGRPFDYHWVCTTAWQSGNFLRHAGVRNGVTVGVVGDGPLALLAFFGTTLLEGATRFEPPADLTDEEDFRALVAPVDDLESGEYALPRGAQRVGYGAKPEEPDIHHFDAGVWTENPSFPPLDVDPETEILTDGERTVSHGEVLEAAEDVVSASGLEAGERVVVRNPLSDLETVVAGVVAPLLVGGTVVLTDAEGTEGDSNEARGEYAVSSSPVPESTRIDPAEVRIS</sequence>
<dbReference type="GeneID" id="30955446"/>
<proteinExistence type="predicted"/>
<evidence type="ECO:0008006" key="6">
    <source>
        <dbReference type="Google" id="ProtNLM"/>
    </source>
</evidence>
<dbReference type="KEGG" id="hda:BB347_05845"/>
<evidence type="ECO:0000313" key="4">
    <source>
        <dbReference type="Proteomes" id="UP000185687"/>
    </source>
</evidence>
<reference evidence="3 4" key="2">
    <citation type="submission" date="2017-01" db="EMBL/GenBank/DDBJ databases">
        <authorList>
            <person name="Mah S.A."/>
            <person name="Swanson W.J."/>
            <person name="Moy G.W."/>
            <person name="Vacquier V.D."/>
        </authorList>
    </citation>
    <scope>NUCLEOTIDE SEQUENCE [LARGE SCALE GENOMIC DNA]</scope>
    <source>
        <strain evidence="3 4">CGMCC 1.8909</strain>
    </source>
</reference>
<evidence type="ECO:0000256" key="1">
    <source>
        <dbReference type="SAM" id="MobiDB-lite"/>
    </source>
</evidence>
<dbReference type="Proteomes" id="UP000185687">
    <property type="component" value="Unassembled WGS sequence"/>
</dbReference>
<dbReference type="SUPFAM" id="SSF56801">
    <property type="entry name" value="Acetyl-CoA synthetase-like"/>
    <property type="match status" value="1"/>
</dbReference>
<dbReference type="STRING" id="588898.BB347_05845"/>
<name>A0A1N7DUI1_9EURY</name>
<dbReference type="EMBL" id="FTNP01000003">
    <property type="protein sequence ID" value="SIR79470.1"/>
    <property type="molecule type" value="Genomic_DNA"/>
</dbReference>
<dbReference type="EMBL" id="CP019327">
    <property type="protein sequence ID" value="APX96182.1"/>
    <property type="molecule type" value="Genomic_DNA"/>
</dbReference>
<dbReference type="RefSeq" id="WP_076581945.1">
    <property type="nucleotide sequence ID" value="NZ_CP019327.1"/>
</dbReference>
<dbReference type="Gene3D" id="3.40.50.12780">
    <property type="entry name" value="N-terminal domain of ligase-like"/>
    <property type="match status" value="1"/>
</dbReference>
<evidence type="ECO:0000313" key="2">
    <source>
        <dbReference type="EMBL" id="APX96182.1"/>
    </source>
</evidence>
<organism evidence="3 4">
    <name type="scientific">Natronorubrum daqingense</name>
    <dbReference type="NCBI Taxonomy" id="588898"/>
    <lineage>
        <taxon>Archaea</taxon>
        <taxon>Methanobacteriati</taxon>
        <taxon>Methanobacteriota</taxon>
        <taxon>Stenosarchaea group</taxon>
        <taxon>Halobacteria</taxon>
        <taxon>Halobacteriales</taxon>
        <taxon>Natrialbaceae</taxon>
        <taxon>Natronorubrum</taxon>
    </lineage>
</organism>
<dbReference type="Proteomes" id="UP000187321">
    <property type="component" value="Chromosome"/>
</dbReference>
<feature type="region of interest" description="Disordered" evidence="1">
    <location>
        <begin position="216"/>
        <end position="251"/>
    </location>
</feature>